<evidence type="ECO:0000256" key="2">
    <source>
        <dbReference type="ARBA" id="ARBA00022630"/>
    </source>
</evidence>
<dbReference type="EMBL" id="CP042301">
    <property type="protein sequence ID" value="QDZ01553.1"/>
    <property type="molecule type" value="Genomic_DNA"/>
</dbReference>
<dbReference type="PANTHER" id="PTHR43400:SF7">
    <property type="entry name" value="FAD-DEPENDENT OXIDOREDUCTASE 2 FAD BINDING DOMAIN-CONTAINING PROTEIN"/>
    <property type="match status" value="1"/>
</dbReference>
<dbReference type="InterPro" id="IPR003953">
    <property type="entry name" value="FAD-dep_OxRdtase_2_FAD-bd"/>
</dbReference>
<evidence type="ECO:0000313" key="8">
    <source>
        <dbReference type="Proteomes" id="UP000321389"/>
    </source>
</evidence>
<dbReference type="PROSITE" id="PS51318">
    <property type="entry name" value="TAT"/>
    <property type="match status" value="1"/>
</dbReference>
<dbReference type="GO" id="GO:0016491">
    <property type="term" value="F:oxidoreductase activity"/>
    <property type="evidence" value="ECO:0007669"/>
    <property type="project" value="UniProtKB-KW"/>
</dbReference>
<dbReference type="PRINTS" id="PR00411">
    <property type="entry name" value="PNDRDTASEI"/>
</dbReference>
<organism evidence="7 8">
    <name type="scientific">Nitratireductor mangrovi</name>
    <dbReference type="NCBI Taxonomy" id="2599600"/>
    <lineage>
        <taxon>Bacteria</taxon>
        <taxon>Pseudomonadati</taxon>
        <taxon>Pseudomonadota</taxon>
        <taxon>Alphaproteobacteria</taxon>
        <taxon>Hyphomicrobiales</taxon>
        <taxon>Phyllobacteriaceae</taxon>
        <taxon>Nitratireductor</taxon>
    </lineage>
</organism>
<dbReference type="KEGG" id="niy:FQ775_14860"/>
<dbReference type="InterPro" id="IPR036188">
    <property type="entry name" value="FAD/NAD-bd_sf"/>
</dbReference>
<dbReference type="Proteomes" id="UP000321389">
    <property type="component" value="Chromosome"/>
</dbReference>
<reference evidence="7" key="1">
    <citation type="submission" date="2020-04" db="EMBL/GenBank/DDBJ databases">
        <title>Nitratireductor sp. nov. isolated from mangrove soil.</title>
        <authorList>
            <person name="Ye Y."/>
        </authorList>
    </citation>
    <scope>NUCLEOTIDE SEQUENCE</scope>
    <source>
        <strain evidence="7">SY7</strain>
    </source>
</reference>
<evidence type="ECO:0000256" key="3">
    <source>
        <dbReference type="ARBA" id="ARBA00022827"/>
    </source>
</evidence>
<keyword evidence="2" id="KW-0285">Flavoprotein</keyword>
<dbReference type="AlphaFoldDB" id="A0A5B8L153"/>
<dbReference type="SUPFAM" id="SSF56425">
    <property type="entry name" value="Succinate dehydrogenase/fumarate reductase flavoprotein, catalytic domain"/>
    <property type="match status" value="1"/>
</dbReference>
<dbReference type="InterPro" id="IPR027477">
    <property type="entry name" value="Succ_DH/fumarate_Rdtase_cat_sf"/>
</dbReference>
<sequence length="492" mass="50209">MTDGKSTFSRRSMLTGLSAGAGLAGLSAISSAKAANLPTPEIVESFDVVVIGTGLAGTAAALEAASSGARVAVLDKASENRAGGNSALSAGIIAMPASASSADSAAYLEDFVSKGQGRGNRAIYELMAQNTRADVEWLRTNGAEFTAQGTMPPYRIATVTTAPGPYMGMPRTLAGLRNRIEELGGHFFFDTKAKHLVLNENGAVAGVRAIGSDGVIELAGQSVVVTTGGYAANPQIIAAYSDPNAEALMVRGIDWATGDGLRMAGDVGAGLRGMGGIMALHIAAVDAVETAAGNPFAALPYCISVNQEGKRFVDESRGYVAHGKAVLGQPGQRASLVFDQTIAELPATQTTMATFRRLGIDIIEASTLDELAKELGVPSDTLAATIADFNVAVSGGAAPEASPPKAALARKIERAPFYAFHPLAPGVTLTFGGLMINDNAEVLEADGRVIAGLYAAGEGAGHVFYDDYVGGGSLANCLVMGRIAGREAALAG</sequence>
<dbReference type="Gene3D" id="3.90.700.10">
    <property type="entry name" value="Succinate dehydrogenase/fumarate reductase flavoprotein, catalytic domain"/>
    <property type="match status" value="1"/>
</dbReference>
<evidence type="ECO:0000256" key="1">
    <source>
        <dbReference type="ARBA" id="ARBA00001974"/>
    </source>
</evidence>
<dbReference type="RefSeq" id="WP_146300196.1">
    <property type="nucleotide sequence ID" value="NZ_CP042301.2"/>
</dbReference>
<dbReference type="InterPro" id="IPR050315">
    <property type="entry name" value="FAD-oxidoreductase_2"/>
</dbReference>
<evidence type="ECO:0000256" key="4">
    <source>
        <dbReference type="ARBA" id="ARBA00023002"/>
    </source>
</evidence>
<dbReference type="PANTHER" id="PTHR43400">
    <property type="entry name" value="FUMARATE REDUCTASE"/>
    <property type="match status" value="1"/>
</dbReference>
<evidence type="ECO:0000259" key="6">
    <source>
        <dbReference type="Pfam" id="PF00890"/>
    </source>
</evidence>
<comment type="cofactor">
    <cofactor evidence="1">
        <name>FAD</name>
        <dbReference type="ChEBI" id="CHEBI:57692"/>
    </cofactor>
</comment>
<dbReference type="OrthoDB" id="3178130at2"/>
<keyword evidence="4" id="KW-0560">Oxidoreductase</keyword>
<proteinExistence type="predicted"/>
<dbReference type="Gene3D" id="3.50.50.60">
    <property type="entry name" value="FAD/NAD(P)-binding domain"/>
    <property type="match status" value="1"/>
</dbReference>
<feature type="signal peptide" evidence="5">
    <location>
        <begin position="1"/>
        <end position="34"/>
    </location>
</feature>
<feature type="domain" description="FAD-dependent oxidoreductase 2 FAD-binding" evidence="6">
    <location>
        <begin position="47"/>
        <end position="463"/>
    </location>
</feature>
<dbReference type="SUPFAM" id="SSF51905">
    <property type="entry name" value="FAD/NAD(P)-binding domain"/>
    <property type="match status" value="1"/>
</dbReference>
<name>A0A5B8L153_9HYPH</name>
<evidence type="ECO:0000256" key="5">
    <source>
        <dbReference type="SAM" id="SignalP"/>
    </source>
</evidence>
<keyword evidence="3" id="KW-0274">FAD</keyword>
<keyword evidence="8" id="KW-1185">Reference proteome</keyword>
<accession>A0A5B8L153</accession>
<gene>
    <name evidence="7" type="ORF">FQ775_14860</name>
</gene>
<feature type="chain" id="PRO_5022892011" evidence="5">
    <location>
        <begin position="35"/>
        <end position="492"/>
    </location>
</feature>
<keyword evidence="5" id="KW-0732">Signal</keyword>
<protein>
    <submittedName>
        <fullName evidence="7">FAD-dependent oxidoreductase</fullName>
    </submittedName>
</protein>
<dbReference type="Pfam" id="PF00890">
    <property type="entry name" value="FAD_binding_2"/>
    <property type="match status" value="1"/>
</dbReference>
<dbReference type="InterPro" id="IPR006311">
    <property type="entry name" value="TAT_signal"/>
</dbReference>
<evidence type="ECO:0000313" key="7">
    <source>
        <dbReference type="EMBL" id="QDZ01553.1"/>
    </source>
</evidence>